<keyword evidence="3 6" id="KW-0238">DNA-binding</keyword>
<evidence type="ECO:0000256" key="3">
    <source>
        <dbReference type="ARBA" id="ARBA00023125"/>
    </source>
</evidence>
<name>A0AAV5AUG7_9FLAO</name>
<keyword evidence="8" id="KW-0347">Helicase</keyword>
<dbReference type="GO" id="GO:0000400">
    <property type="term" value="F:four-way junction DNA binding"/>
    <property type="evidence" value="ECO:0007669"/>
    <property type="project" value="UniProtKB-UniRule"/>
</dbReference>
<dbReference type="Gene3D" id="1.10.8.10">
    <property type="entry name" value="DNA helicase RuvA subunit, C-terminal domain"/>
    <property type="match status" value="1"/>
</dbReference>
<dbReference type="InterPro" id="IPR013849">
    <property type="entry name" value="DNA_helicase_Holl-junc_RuvA_I"/>
</dbReference>
<dbReference type="Proteomes" id="UP001207736">
    <property type="component" value="Unassembled WGS sequence"/>
</dbReference>
<keyword evidence="4 6" id="KW-0233">DNA recombination</keyword>
<keyword evidence="8" id="KW-0067">ATP-binding</keyword>
<keyword evidence="8" id="KW-0547">Nucleotide-binding</keyword>
<dbReference type="CDD" id="cd14332">
    <property type="entry name" value="UBA_RuvA_C"/>
    <property type="match status" value="1"/>
</dbReference>
<comment type="caution">
    <text evidence="6">Lacks conserved residue(s) required for the propagation of feature annotation.</text>
</comment>
<accession>A0AAV5AUG7</accession>
<dbReference type="RefSeq" id="WP_264847216.1">
    <property type="nucleotide sequence ID" value="NZ_BPMA01000044.1"/>
</dbReference>
<evidence type="ECO:0000256" key="6">
    <source>
        <dbReference type="HAMAP-Rule" id="MF_00031"/>
    </source>
</evidence>
<dbReference type="GO" id="GO:0009378">
    <property type="term" value="F:four-way junction helicase activity"/>
    <property type="evidence" value="ECO:0007669"/>
    <property type="project" value="InterPro"/>
</dbReference>
<sequence>MITHLQGRLTEKTPTYVVIDCNGVGYFVNISLYTFSKIPETAQIFLYTYLQIKEDAHTLFGFYDKAERDIFTLLLSVSGVGASTARIMLSSLSPAQVQQAIINGDVGTIQSVKGIGAKTAQRIILDLREKMIKLEGLTETSSTLHNTGKEEAIAALEVLGYPRKVTEKVVQKIITQASEPLSVENIIKQALKLV</sequence>
<evidence type="ECO:0000256" key="1">
    <source>
        <dbReference type="ARBA" id="ARBA00022490"/>
    </source>
</evidence>
<dbReference type="AlphaFoldDB" id="A0AAV5AUG7"/>
<comment type="subcellular location">
    <subcellularLocation>
        <location evidence="6">Cytoplasm</location>
    </subcellularLocation>
</comment>
<dbReference type="EMBL" id="BQKB01000049">
    <property type="protein sequence ID" value="GJM53765.1"/>
    <property type="molecule type" value="Genomic_DNA"/>
</dbReference>
<evidence type="ECO:0000313" key="11">
    <source>
        <dbReference type="Proteomes" id="UP001208692"/>
    </source>
</evidence>
<dbReference type="SUPFAM" id="SSF50249">
    <property type="entry name" value="Nucleic acid-binding proteins"/>
    <property type="match status" value="1"/>
</dbReference>
<dbReference type="EMBL" id="BQKA01000034">
    <property type="protein sequence ID" value="GJM50921.1"/>
    <property type="molecule type" value="Genomic_DNA"/>
</dbReference>
<keyword evidence="2 6" id="KW-0227">DNA damage</keyword>
<comment type="similarity">
    <text evidence="6">Belongs to the RuvA family.</text>
</comment>
<dbReference type="Gene3D" id="1.10.150.20">
    <property type="entry name" value="5' to 3' exonuclease, C-terminal subdomain"/>
    <property type="match status" value="1"/>
</dbReference>
<evidence type="ECO:0000256" key="4">
    <source>
        <dbReference type="ARBA" id="ARBA00023172"/>
    </source>
</evidence>
<dbReference type="GO" id="GO:0006281">
    <property type="term" value="P:DNA repair"/>
    <property type="evidence" value="ECO:0007669"/>
    <property type="project" value="UniProtKB-UniRule"/>
</dbReference>
<dbReference type="SUPFAM" id="SSF47781">
    <property type="entry name" value="RuvA domain 2-like"/>
    <property type="match status" value="1"/>
</dbReference>
<evidence type="ECO:0000259" key="7">
    <source>
        <dbReference type="SMART" id="SM00278"/>
    </source>
</evidence>
<gene>
    <name evidence="6 8" type="primary">ruvA</name>
    <name evidence="8" type="ORF">RCZ15_18940</name>
    <name evidence="9" type="ORF">RCZ16_20810</name>
</gene>
<comment type="function">
    <text evidence="6">The RuvA-RuvB-RuvC complex processes Holliday junction (HJ) DNA during genetic recombination and DNA repair, while the RuvA-RuvB complex plays an important role in the rescue of blocked DNA replication forks via replication fork reversal (RFR). RuvA specifically binds to HJ cruciform DNA, conferring on it an open structure. The RuvB hexamer acts as an ATP-dependent pump, pulling dsDNA into and through the RuvAB complex. HJ branch migration allows RuvC to scan DNA until it finds its consensus sequence, where it cleaves and resolves the cruciform DNA.</text>
</comment>
<comment type="caution">
    <text evidence="8">The sequence shown here is derived from an EMBL/GenBank/DDBJ whole genome shotgun (WGS) entry which is preliminary data.</text>
</comment>
<proteinExistence type="inferred from homology"/>
<feature type="domain" description="Helix-hairpin-helix DNA-binding motif class 1" evidence="7">
    <location>
        <begin position="72"/>
        <end position="91"/>
    </location>
</feature>
<comment type="domain">
    <text evidence="6">Has three domains with a flexible linker between the domains II and III and assumes an 'L' shape. Domain III is highly mobile and contacts RuvB.</text>
</comment>
<comment type="subunit">
    <text evidence="6">Homotetramer. Forms an RuvA(8)-RuvB(12)-Holliday junction (HJ) complex. HJ DNA is sandwiched between 2 RuvA tetramers; dsDNA enters through RuvA and exits via RuvB. An RuvB hexamer assembles on each DNA strand where it exits the tetramer. Each RuvB hexamer is contacted by two RuvA subunits (via domain III) on 2 adjacent RuvB subunits; this complex drives branch migration. In the full resolvosome a probable DNA-RuvA(4)-RuvB(12)-RuvC(2) complex forms which resolves the HJ.</text>
</comment>
<dbReference type="Gene3D" id="2.40.50.140">
    <property type="entry name" value="Nucleic acid-binding proteins"/>
    <property type="match status" value="1"/>
</dbReference>
<evidence type="ECO:0000256" key="5">
    <source>
        <dbReference type="ARBA" id="ARBA00023204"/>
    </source>
</evidence>
<dbReference type="InterPro" id="IPR000085">
    <property type="entry name" value="RuvA"/>
</dbReference>
<dbReference type="InterPro" id="IPR003583">
    <property type="entry name" value="Hlx-hairpin-Hlx_DNA-bd_motif"/>
</dbReference>
<keyword evidence="5 6" id="KW-0234">DNA repair</keyword>
<dbReference type="InterPro" id="IPR012340">
    <property type="entry name" value="NA-bd_OB-fold"/>
</dbReference>
<evidence type="ECO:0000313" key="9">
    <source>
        <dbReference type="EMBL" id="GJM53765.1"/>
    </source>
</evidence>
<keyword evidence="8" id="KW-0378">Hydrolase</keyword>
<keyword evidence="1 6" id="KW-0963">Cytoplasm</keyword>
<dbReference type="Proteomes" id="UP001208692">
    <property type="component" value="Unassembled WGS sequence"/>
</dbReference>
<dbReference type="HAMAP" id="MF_00031">
    <property type="entry name" value="DNA_HJ_migration_RuvA"/>
    <property type="match status" value="1"/>
</dbReference>
<keyword evidence="11" id="KW-1185">Reference proteome</keyword>
<feature type="domain" description="Helix-hairpin-helix DNA-binding motif class 1" evidence="7">
    <location>
        <begin position="107"/>
        <end position="126"/>
    </location>
</feature>
<dbReference type="Pfam" id="PF01330">
    <property type="entry name" value="RuvA_N"/>
    <property type="match status" value="1"/>
</dbReference>
<dbReference type="SUPFAM" id="SSF46929">
    <property type="entry name" value="DNA helicase RuvA subunit, C-terminal domain"/>
    <property type="match status" value="1"/>
</dbReference>
<protein>
    <recommendedName>
        <fullName evidence="6">Holliday junction branch migration complex subunit RuvA</fullName>
    </recommendedName>
</protein>
<dbReference type="GO" id="GO:0009379">
    <property type="term" value="C:Holliday junction helicase complex"/>
    <property type="evidence" value="ECO:0007669"/>
    <property type="project" value="InterPro"/>
</dbReference>
<dbReference type="GO" id="GO:0048476">
    <property type="term" value="C:Holliday junction resolvase complex"/>
    <property type="evidence" value="ECO:0007669"/>
    <property type="project" value="UniProtKB-UniRule"/>
</dbReference>
<dbReference type="NCBIfam" id="TIGR00084">
    <property type="entry name" value="ruvA"/>
    <property type="match status" value="1"/>
</dbReference>
<evidence type="ECO:0000313" key="8">
    <source>
        <dbReference type="EMBL" id="GJM50921.1"/>
    </source>
</evidence>
<dbReference type="InterPro" id="IPR010994">
    <property type="entry name" value="RuvA_2-like"/>
</dbReference>
<feature type="region of interest" description="Domain III" evidence="6">
    <location>
        <begin position="144"/>
        <end position="194"/>
    </location>
</feature>
<evidence type="ECO:0000256" key="2">
    <source>
        <dbReference type="ARBA" id="ARBA00022763"/>
    </source>
</evidence>
<dbReference type="GO" id="GO:0005737">
    <property type="term" value="C:cytoplasm"/>
    <property type="evidence" value="ECO:0007669"/>
    <property type="project" value="UniProtKB-SubCell"/>
</dbReference>
<dbReference type="GO" id="GO:0005524">
    <property type="term" value="F:ATP binding"/>
    <property type="evidence" value="ECO:0007669"/>
    <property type="project" value="InterPro"/>
</dbReference>
<organism evidence="8 10">
    <name type="scientific">Capnocytophaga catalasegens</name>
    <dbReference type="NCBI Taxonomy" id="1004260"/>
    <lineage>
        <taxon>Bacteria</taxon>
        <taxon>Pseudomonadati</taxon>
        <taxon>Bacteroidota</taxon>
        <taxon>Flavobacteriia</taxon>
        <taxon>Flavobacteriales</taxon>
        <taxon>Flavobacteriaceae</taxon>
        <taxon>Capnocytophaga</taxon>
    </lineage>
</organism>
<evidence type="ECO:0000313" key="10">
    <source>
        <dbReference type="Proteomes" id="UP001207736"/>
    </source>
</evidence>
<dbReference type="Pfam" id="PF07499">
    <property type="entry name" value="RuvA_C"/>
    <property type="match status" value="1"/>
</dbReference>
<dbReference type="SMART" id="SM00278">
    <property type="entry name" value="HhH1"/>
    <property type="match status" value="2"/>
</dbReference>
<dbReference type="Pfam" id="PF14520">
    <property type="entry name" value="HHH_5"/>
    <property type="match status" value="1"/>
</dbReference>
<dbReference type="InterPro" id="IPR011114">
    <property type="entry name" value="RuvA_C"/>
</dbReference>
<reference evidence="8 11" key="1">
    <citation type="submission" date="2021-11" db="EMBL/GenBank/DDBJ databases">
        <title>Draft genome sequence of Capnocytophaga sp. strain KC07075 isolated from cat oral cavity.</title>
        <authorList>
            <person name="Suzuki M."/>
            <person name="Imaoka K."/>
            <person name="Kimura M."/>
            <person name="Morikawa S."/>
            <person name="Maeda K."/>
        </authorList>
    </citation>
    <scope>NUCLEOTIDE SEQUENCE</scope>
    <source>
        <strain evidence="8">KC07075</strain>
        <strain evidence="9 11">KC07079</strain>
    </source>
</reference>
<dbReference type="GO" id="GO:0006310">
    <property type="term" value="P:DNA recombination"/>
    <property type="evidence" value="ECO:0007669"/>
    <property type="project" value="UniProtKB-UniRule"/>
</dbReference>
<dbReference type="InterPro" id="IPR036267">
    <property type="entry name" value="RuvA_C_sf"/>
</dbReference>